<dbReference type="AlphaFoldDB" id="C3ZGX1"/>
<dbReference type="EMBL" id="GG666621">
    <property type="protein sequence ID" value="EEN48118.1"/>
    <property type="molecule type" value="Genomic_DNA"/>
</dbReference>
<keyword evidence="3" id="KW-0472">Membrane</keyword>
<evidence type="ECO:0000259" key="5">
    <source>
        <dbReference type="PROSITE" id="PS51034"/>
    </source>
</evidence>
<dbReference type="InterPro" id="IPR036383">
    <property type="entry name" value="TSP1_rpt_sf"/>
</dbReference>
<dbReference type="PROSITE" id="PS50060">
    <property type="entry name" value="MAM_2"/>
    <property type="match status" value="2"/>
</dbReference>
<keyword evidence="3" id="KW-0812">Transmembrane</keyword>
<evidence type="ECO:0000256" key="2">
    <source>
        <dbReference type="ARBA" id="ARBA00023157"/>
    </source>
</evidence>
<dbReference type="InterPro" id="IPR013320">
    <property type="entry name" value="ConA-like_dom_sf"/>
</dbReference>
<dbReference type="FunFam" id="2.20.100.10:FF:000001">
    <property type="entry name" value="semaphorin-5A isoform X1"/>
    <property type="match status" value="1"/>
</dbReference>
<dbReference type="PANTHER" id="PTHR14002:SF43">
    <property type="entry name" value="DELTA-LIKE PROTEIN"/>
    <property type="match status" value="1"/>
</dbReference>
<dbReference type="Gene3D" id="2.60.40.4100">
    <property type="entry name" value="Zona pellucida, ZP-C domain"/>
    <property type="match status" value="1"/>
</dbReference>
<feature type="domain" description="ZP" evidence="5">
    <location>
        <begin position="630"/>
        <end position="875"/>
    </location>
</feature>
<evidence type="ECO:0000313" key="6">
    <source>
        <dbReference type="EMBL" id="EEN48118.1"/>
    </source>
</evidence>
<dbReference type="PROSITE" id="PS51034">
    <property type="entry name" value="ZP_2"/>
    <property type="match status" value="1"/>
</dbReference>
<dbReference type="SMART" id="SM00241">
    <property type="entry name" value="ZP"/>
    <property type="match status" value="1"/>
</dbReference>
<reference evidence="6" key="1">
    <citation type="journal article" date="2008" name="Nature">
        <title>The amphioxus genome and the evolution of the chordate karyotype.</title>
        <authorList>
            <consortium name="US DOE Joint Genome Institute (JGI-PGF)"/>
            <person name="Putnam N.H."/>
            <person name="Butts T."/>
            <person name="Ferrier D.E.K."/>
            <person name="Furlong R.F."/>
            <person name="Hellsten U."/>
            <person name="Kawashima T."/>
            <person name="Robinson-Rechavi M."/>
            <person name="Shoguchi E."/>
            <person name="Terry A."/>
            <person name="Yu J.-K."/>
            <person name="Benito-Gutierrez E.L."/>
            <person name="Dubchak I."/>
            <person name="Garcia-Fernandez J."/>
            <person name="Gibson-Brown J.J."/>
            <person name="Grigoriev I.V."/>
            <person name="Horton A.C."/>
            <person name="de Jong P.J."/>
            <person name="Jurka J."/>
            <person name="Kapitonov V.V."/>
            <person name="Kohara Y."/>
            <person name="Kuroki Y."/>
            <person name="Lindquist E."/>
            <person name="Lucas S."/>
            <person name="Osoegawa K."/>
            <person name="Pennacchio L.A."/>
            <person name="Salamov A.A."/>
            <person name="Satou Y."/>
            <person name="Sauka-Spengler T."/>
            <person name="Schmutz J."/>
            <person name="Shin-I T."/>
            <person name="Toyoda A."/>
            <person name="Bronner-Fraser M."/>
            <person name="Fujiyama A."/>
            <person name="Holland L.Z."/>
            <person name="Holland P.W.H."/>
            <person name="Satoh N."/>
            <person name="Rokhsar D.S."/>
        </authorList>
    </citation>
    <scope>NUCLEOTIDE SEQUENCE [LARGE SCALE GENOMIC DNA]</scope>
    <source>
        <strain evidence="6">S238N-H82</strain>
        <tissue evidence="6">Testes</tissue>
    </source>
</reference>
<keyword evidence="1" id="KW-0732">Signal</keyword>
<dbReference type="SMART" id="SM00137">
    <property type="entry name" value="MAM"/>
    <property type="match status" value="2"/>
</dbReference>
<organism>
    <name type="scientific">Branchiostoma floridae</name>
    <name type="common">Florida lancelet</name>
    <name type="synonym">Amphioxus</name>
    <dbReference type="NCBI Taxonomy" id="7739"/>
    <lineage>
        <taxon>Eukaryota</taxon>
        <taxon>Metazoa</taxon>
        <taxon>Chordata</taxon>
        <taxon>Cephalochordata</taxon>
        <taxon>Leptocardii</taxon>
        <taxon>Amphioxiformes</taxon>
        <taxon>Branchiostomatidae</taxon>
        <taxon>Branchiostoma</taxon>
    </lineage>
</organism>
<evidence type="ECO:0000256" key="1">
    <source>
        <dbReference type="ARBA" id="ARBA00022729"/>
    </source>
</evidence>
<dbReference type="Pfam" id="PF23344">
    <property type="entry name" value="ZP-N"/>
    <property type="match status" value="1"/>
</dbReference>
<dbReference type="Gene3D" id="2.20.100.10">
    <property type="entry name" value="Thrombospondin type-1 (TSP1) repeat"/>
    <property type="match status" value="3"/>
</dbReference>
<dbReference type="Pfam" id="PF00090">
    <property type="entry name" value="TSP_1"/>
    <property type="match status" value="3"/>
</dbReference>
<accession>C3ZGX1</accession>
<dbReference type="Gene3D" id="2.60.40.3210">
    <property type="entry name" value="Zona pellucida, ZP-N domain"/>
    <property type="match status" value="1"/>
</dbReference>
<keyword evidence="2" id="KW-1015">Disulfide bond</keyword>
<dbReference type="CDD" id="cd06263">
    <property type="entry name" value="MAM"/>
    <property type="match status" value="2"/>
</dbReference>
<dbReference type="SUPFAM" id="SSF82895">
    <property type="entry name" value="TSP-1 type 1 repeat"/>
    <property type="match status" value="3"/>
</dbReference>
<dbReference type="InterPro" id="IPR000884">
    <property type="entry name" value="TSP1_rpt"/>
</dbReference>
<gene>
    <name evidence="6" type="ORF">BRAFLDRAFT_84976</name>
</gene>
<dbReference type="Pfam" id="PF00629">
    <property type="entry name" value="MAM"/>
    <property type="match status" value="2"/>
</dbReference>
<dbReference type="InterPro" id="IPR042235">
    <property type="entry name" value="ZP-C_dom"/>
</dbReference>
<dbReference type="PROSITE" id="PS50092">
    <property type="entry name" value="TSP1"/>
    <property type="match status" value="3"/>
</dbReference>
<evidence type="ECO:0000259" key="4">
    <source>
        <dbReference type="PROSITE" id="PS50060"/>
    </source>
</evidence>
<dbReference type="eggNOG" id="KOG4475">
    <property type="taxonomic scope" value="Eukaryota"/>
</dbReference>
<dbReference type="Pfam" id="PF00100">
    <property type="entry name" value="Zona_pellucida"/>
    <property type="match status" value="1"/>
</dbReference>
<feature type="domain" description="MAM" evidence="4">
    <location>
        <begin position="183"/>
        <end position="358"/>
    </location>
</feature>
<dbReference type="FunFam" id="2.20.100.10:FF:000080">
    <property type="entry name" value="SCO-spondin"/>
    <property type="match status" value="1"/>
</dbReference>
<feature type="transmembrane region" description="Helical" evidence="3">
    <location>
        <begin position="913"/>
        <end position="934"/>
    </location>
</feature>
<dbReference type="GO" id="GO:0016020">
    <property type="term" value="C:membrane"/>
    <property type="evidence" value="ECO:0007669"/>
    <property type="project" value="InterPro"/>
</dbReference>
<dbReference type="PANTHER" id="PTHR14002">
    <property type="entry name" value="ENDOGLIN/TGF-BETA RECEPTOR TYPE III"/>
    <property type="match status" value="1"/>
</dbReference>
<keyword evidence="3" id="KW-1133">Transmembrane helix</keyword>
<protein>
    <recommendedName>
        <fullName evidence="7">ZP domain-containing protein</fullName>
    </recommendedName>
</protein>
<dbReference type="InParanoid" id="C3ZGX1"/>
<dbReference type="SUPFAM" id="SSF49899">
    <property type="entry name" value="Concanavalin A-like lectins/glucanases"/>
    <property type="match status" value="2"/>
</dbReference>
<proteinExistence type="predicted"/>
<dbReference type="InterPro" id="IPR001507">
    <property type="entry name" value="ZP_dom"/>
</dbReference>
<evidence type="ECO:0008006" key="7">
    <source>
        <dbReference type="Google" id="ProtNLM"/>
    </source>
</evidence>
<dbReference type="Gene3D" id="2.60.120.200">
    <property type="match status" value="2"/>
</dbReference>
<name>C3ZGX1_BRAFL</name>
<sequence length="955" mass="105016">MATCRNERLSAAARAQSCDFDFGWCGWTDNSGDMVWEQYDAAGPLYGMHAVNPMFPGSGAADDHTQPVGYSGWYVMSNCGGSVKPGDIATITSPDIIGPCTLEFWYTMYGVDLDMSVYLLQKGQKTQVWHKEDVNDDFWQSANVQLSPPVQEAYQVVFESMRGTNFLCNVAFDDAKLAPAPLLKCDFESTGPCALRQDVSDVFDWRWQQGLTETREDLLNRNLTILAPHLITGPEYDVTLGPGENGTYMYVESSYQSAGHHARLSSTELSGQCLEFYFHILGAHAGSLKVYQQSVYENATAERLIWEVSGSHGDVWHRAAVNLNITNNFYLSFEAVVGGFYSNIAIDEVRTLAQPCNFSGAWGEWEDWTACDAECDGGTQSRVAYCDNPYPAFGYWCEGDDDGDMKRVEIRTCNTQPCPIDGGWSQWLPWETCSQSCGGGTQKRVRTCTEPAPQYNDNGCHGDTDGDGTDEEFQPCKTQTCPVDGGWGAWTSYGPCSATCGRGVETRTRQCDNPAPSHGGRGCPGDMDGDGLEEDTRPCDAGTPCPATMVVTTTQTTTIETTAESTTMAETTTMETTTTMELTTDDATTAGITPGHYKTTEEATKAITDKPTKIVNTLKPGLLESESAPICTNDYMELALPAHRLSHVITSGLHWDLDPSCQATFNGTHYILRTGLYQCGTKVTFDSKYVIFYNNVSLLFTHDGVITRDPDVVIHSVCKYDRDEAVMSEFLPIPGGLEFVDEGFGQLSIRLDLFPTQSYLSPYTTPDYPVHLHLRDMMYLQLQVQGHARQLSVIALHCEATSGNNASLKYPLIQESCASDDTLQFYAQPQPGTQRFGLEAFRFVQEVTTVNIRCEVEVCDATDTTSRCEQGCRTSRHHKRALGDQDAMKSRYVISQGPIIFSADFQEADGAKAAVIAVGGSAVVIVLAAVLLAVRVRRSKRVHPGYQPLSNLDAE</sequence>
<evidence type="ECO:0000256" key="3">
    <source>
        <dbReference type="SAM" id="Phobius"/>
    </source>
</evidence>
<dbReference type="InterPro" id="IPR055356">
    <property type="entry name" value="ZP-N"/>
</dbReference>
<dbReference type="InterPro" id="IPR055355">
    <property type="entry name" value="ZP-C"/>
</dbReference>
<dbReference type="InterPro" id="IPR000998">
    <property type="entry name" value="MAM_dom"/>
</dbReference>
<dbReference type="SMART" id="SM00209">
    <property type="entry name" value="TSP1"/>
    <property type="match status" value="3"/>
</dbReference>
<feature type="domain" description="MAM" evidence="4">
    <location>
        <begin position="16"/>
        <end position="187"/>
    </location>
</feature>